<organism evidence="1 2">
    <name type="scientific">Candidatus Komeilibacteria bacterium RIFCSPHIGHO2_01_FULL_52_14</name>
    <dbReference type="NCBI Taxonomy" id="1798549"/>
    <lineage>
        <taxon>Bacteria</taxon>
        <taxon>Candidatus Komeiliibacteriota</taxon>
    </lineage>
</organism>
<evidence type="ECO:0000313" key="1">
    <source>
        <dbReference type="EMBL" id="OGY89308.1"/>
    </source>
</evidence>
<protein>
    <recommendedName>
        <fullName evidence="3">DUF3467 domain-containing protein</fullName>
    </recommendedName>
</protein>
<dbReference type="Pfam" id="PF11950">
    <property type="entry name" value="DUF3467"/>
    <property type="match status" value="1"/>
</dbReference>
<evidence type="ECO:0000313" key="2">
    <source>
        <dbReference type="Proteomes" id="UP000177817"/>
    </source>
</evidence>
<proteinExistence type="predicted"/>
<dbReference type="EMBL" id="MHKK01000037">
    <property type="protein sequence ID" value="OGY89308.1"/>
    <property type="molecule type" value="Genomic_DNA"/>
</dbReference>
<dbReference type="InterPro" id="IPR021857">
    <property type="entry name" value="DUF3467"/>
</dbReference>
<evidence type="ECO:0008006" key="3">
    <source>
        <dbReference type="Google" id="ProtNLM"/>
    </source>
</evidence>
<gene>
    <name evidence="1" type="ORF">A2677_03745</name>
</gene>
<sequence length="96" mass="10970">MAEEKREIQIRIPDDVLKGRYANIVRIDTTREEFIMDFGVINPQQGTGIVTERIIMNPAHVKRMIEVLNRVMQGYEKSHGTVAPAEQQKEIGFTTA</sequence>
<dbReference type="Proteomes" id="UP000177817">
    <property type="component" value="Unassembled WGS sequence"/>
</dbReference>
<comment type="caution">
    <text evidence="1">The sequence shown here is derived from an EMBL/GenBank/DDBJ whole genome shotgun (WGS) entry which is preliminary data.</text>
</comment>
<accession>A0A1G2BJB2</accession>
<dbReference type="AlphaFoldDB" id="A0A1G2BJB2"/>
<reference evidence="1 2" key="1">
    <citation type="journal article" date="2016" name="Nat. Commun.">
        <title>Thousands of microbial genomes shed light on interconnected biogeochemical processes in an aquifer system.</title>
        <authorList>
            <person name="Anantharaman K."/>
            <person name="Brown C.T."/>
            <person name="Hug L.A."/>
            <person name="Sharon I."/>
            <person name="Castelle C.J."/>
            <person name="Probst A.J."/>
            <person name="Thomas B.C."/>
            <person name="Singh A."/>
            <person name="Wilkins M.J."/>
            <person name="Karaoz U."/>
            <person name="Brodie E.L."/>
            <person name="Williams K.H."/>
            <person name="Hubbard S.S."/>
            <person name="Banfield J.F."/>
        </authorList>
    </citation>
    <scope>NUCLEOTIDE SEQUENCE [LARGE SCALE GENOMIC DNA]</scope>
</reference>
<name>A0A1G2BJB2_9BACT</name>